<evidence type="ECO:0000313" key="6">
    <source>
        <dbReference type="EMBL" id="CAD8051634.1"/>
    </source>
</evidence>
<feature type="transmembrane region" description="Helical" evidence="5">
    <location>
        <begin position="230"/>
        <end position="253"/>
    </location>
</feature>
<dbReference type="InterPro" id="IPR007271">
    <property type="entry name" value="Nuc_sug_transpt"/>
</dbReference>
<evidence type="ECO:0000256" key="4">
    <source>
        <dbReference type="ARBA" id="ARBA00023136"/>
    </source>
</evidence>
<feature type="transmembrane region" description="Helical" evidence="5">
    <location>
        <begin position="93"/>
        <end position="114"/>
    </location>
</feature>
<protein>
    <submittedName>
        <fullName evidence="6">Uncharacterized protein</fullName>
    </submittedName>
</protein>
<keyword evidence="2 5" id="KW-0812">Transmembrane</keyword>
<evidence type="ECO:0000313" key="7">
    <source>
        <dbReference type="Proteomes" id="UP000688137"/>
    </source>
</evidence>
<dbReference type="GO" id="GO:0000139">
    <property type="term" value="C:Golgi membrane"/>
    <property type="evidence" value="ECO:0007669"/>
    <property type="project" value="InterPro"/>
</dbReference>
<evidence type="ECO:0000256" key="3">
    <source>
        <dbReference type="ARBA" id="ARBA00022989"/>
    </source>
</evidence>
<dbReference type="Pfam" id="PF04142">
    <property type="entry name" value="Nuc_sug_transp"/>
    <property type="match status" value="1"/>
</dbReference>
<name>A0A8S1KKZ6_PARPR</name>
<dbReference type="GO" id="GO:0015165">
    <property type="term" value="F:pyrimidine nucleotide-sugar transmembrane transporter activity"/>
    <property type="evidence" value="ECO:0007669"/>
    <property type="project" value="InterPro"/>
</dbReference>
<feature type="transmembrane region" description="Helical" evidence="5">
    <location>
        <begin position="48"/>
        <end position="67"/>
    </location>
</feature>
<dbReference type="AlphaFoldDB" id="A0A8S1KKZ6"/>
<feature type="transmembrane region" description="Helical" evidence="5">
    <location>
        <begin position="273"/>
        <end position="298"/>
    </location>
</feature>
<feature type="transmembrane region" description="Helical" evidence="5">
    <location>
        <begin position="319"/>
        <end position="336"/>
    </location>
</feature>
<keyword evidence="7" id="KW-1185">Reference proteome</keyword>
<dbReference type="EMBL" id="CAJJDM010000014">
    <property type="protein sequence ID" value="CAD8051634.1"/>
    <property type="molecule type" value="Genomic_DNA"/>
</dbReference>
<feature type="transmembrane region" description="Helical" evidence="5">
    <location>
        <begin position="348"/>
        <end position="366"/>
    </location>
</feature>
<feature type="transmembrane region" description="Helical" evidence="5">
    <location>
        <begin position="120"/>
        <end position="141"/>
    </location>
</feature>
<evidence type="ECO:0000256" key="2">
    <source>
        <dbReference type="ARBA" id="ARBA00022692"/>
    </source>
</evidence>
<evidence type="ECO:0000256" key="1">
    <source>
        <dbReference type="ARBA" id="ARBA00004141"/>
    </source>
</evidence>
<comment type="caution">
    <text evidence="6">The sequence shown here is derived from an EMBL/GenBank/DDBJ whole genome shotgun (WGS) entry which is preliminary data.</text>
</comment>
<accession>A0A8S1KKZ6</accession>
<dbReference type="OMA" id="RVEYDNQ"/>
<gene>
    <name evidence="6" type="ORF">PPRIM_AZ9-3.1.T0180252</name>
</gene>
<keyword evidence="3 5" id="KW-1133">Transmembrane helix</keyword>
<feature type="transmembrane region" description="Helical" evidence="5">
    <location>
        <begin position="190"/>
        <end position="209"/>
    </location>
</feature>
<dbReference type="PANTHER" id="PTHR13146:SF0">
    <property type="entry name" value="SOLUTE CARRIER FAMILY 35 MEMBER F6"/>
    <property type="match status" value="1"/>
</dbReference>
<proteinExistence type="predicted"/>
<organism evidence="6 7">
    <name type="scientific">Paramecium primaurelia</name>
    <dbReference type="NCBI Taxonomy" id="5886"/>
    <lineage>
        <taxon>Eukaryota</taxon>
        <taxon>Sar</taxon>
        <taxon>Alveolata</taxon>
        <taxon>Ciliophora</taxon>
        <taxon>Intramacronucleata</taxon>
        <taxon>Oligohymenophorea</taxon>
        <taxon>Peniculida</taxon>
        <taxon>Parameciidae</taxon>
        <taxon>Paramecium</taxon>
    </lineage>
</organism>
<dbReference type="PANTHER" id="PTHR13146">
    <property type="match status" value="1"/>
</dbReference>
<keyword evidence="4 5" id="KW-0472">Membrane</keyword>
<reference evidence="6" key="1">
    <citation type="submission" date="2021-01" db="EMBL/GenBank/DDBJ databases">
        <authorList>
            <consortium name="Genoscope - CEA"/>
            <person name="William W."/>
        </authorList>
    </citation>
    <scope>NUCLEOTIDE SEQUENCE</scope>
</reference>
<dbReference type="Proteomes" id="UP000688137">
    <property type="component" value="Unassembled WGS sequence"/>
</dbReference>
<feature type="transmembrane region" description="Helical" evidence="5">
    <location>
        <begin position="148"/>
        <end position="170"/>
    </location>
</feature>
<comment type="subcellular location">
    <subcellularLocation>
        <location evidence="1">Membrane</location>
        <topology evidence="1">Multi-pass membrane protein</topology>
    </subcellularLocation>
</comment>
<evidence type="ECO:0000256" key="5">
    <source>
        <dbReference type="SAM" id="Phobius"/>
    </source>
</evidence>
<sequence length="403" mass="45006">MGEKSASFITLLITAMILSGAANTIVYKLQNTSKVSVDGWTATNFNHPFMQAVTMFLGESLCILLFLNIKKKPDYKQGCIEAAAKGLKTKVNYGWVAIPAMCDLTASTLAYISLNYIPPSIYQMLRGGAIISTAIMSTCFLKRHIKRYQWFGCFFVLVGITLVGMSSFLFPPKKDNNDDSDTKSEIGAAYFISVGLLLLSVVMNGLQFVSEEKLFDVYYLHPFEIVGIEGLWGFSVYVVLAIALTFIQCPTSMEGSCIQKRMTDMFYFERADFYFLQIFASGLLLFWVILGVFTIATFNICGVSVTKYVSSLARSLVDVSRTLIIWAVSLAITWIDPEAKWENTRWEAIVLELIGFFVLVTGNLIYNGTIKLKFLDEGSQVDPLNDAAQQFLDSKNIQSLQPQ</sequence>